<dbReference type="AlphaFoldDB" id="B0WN74"/>
<dbReference type="Proteomes" id="UP000002320">
    <property type="component" value="Unassembled WGS sequence"/>
</dbReference>
<evidence type="ECO:0008006" key="4">
    <source>
        <dbReference type="Google" id="ProtNLM"/>
    </source>
</evidence>
<evidence type="ECO:0000313" key="3">
    <source>
        <dbReference type="Proteomes" id="UP000002320"/>
    </source>
</evidence>
<organism>
    <name type="scientific">Culex quinquefasciatus</name>
    <name type="common">Southern house mosquito</name>
    <name type="synonym">Culex pungens</name>
    <dbReference type="NCBI Taxonomy" id="7176"/>
    <lineage>
        <taxon>Eukaryota</taxon>
        <taxon>Metazoa</taxon>
        <taxon>Ecdysozoa</taxon>
        <taxon>Arthropoda</taxon>
        <taxon>Hexapoda</taxon>
        <taxon>Insecta</taxon>
        <taxon>Pterygota</taxon>
        <taxon>Neoptera</taxon>
        <taxon>Endopterygota</taxon>
        <taxon>Diptera</taxon>
        <taxon>Nematocera</taxon>
        <taxon>Culicoidea</taxon>
        <taxon>Culicidae</taxon>
        <taxon>Culicinae</taxon>
        <taxon>Culicini</taxon>
        <taxon>Culex</taxon>
        <taxon>Culex</taxon>
    </lineage>
</organism>
<dbReference type="EMBL" id="DS232008">
    <property type="protein sequence ID" value="EDS31514.1"/>
    <property type="molecule type" value="Genomic_DNA"/>
</dbReference>
<sequence length="85" mass="9420">MRMSSIPAHGREGKWDVVSHVAESLITSTMQYNITMDGKVDLFQKFGIDCLFEIMFLAMQVGFEGKGIASALVACLVELAKKYKS</sequence>
<keyword evidence="3" id="KW-1185">Reference proteome</keyword>
<dbReference type="InParanoid" id="B0WN74"/>
<reference evidence="2" key="2">
    <citation type="submission" date="2021-02" db="UniProtKB">
        <authorList>
            <consortium name="EnsemblMetazoa"/>
        </authorList>
    </citation>
    <scope>IDENTIFICATION</scope>
    <source>
        <strain evidence="2">JHB</strain>
    </source>
</reference>
<dbReference type="Gene3D" id="3.40.630.30">
    <property type="match status" value="1"/>
</dbReference>
<reference evidence="1" key="1">
    <citation type="submission" date="2007-03" db="EMBL/GenBank/DDBJ databases">
        <title>Annotation of Culex pipiens quinquefasciatus.</title>
        <authorList>
            <consortium name="The Broad Institute Genome Sequencing Platform"/>
            <person name="Atkinson P.W."/>
            <person name="Hemingway J."/>
            <person name="Christensen B.M."/>
            <person name="Higgs S."/>
            <person name="Kodira C."/>
            <person name="Hannick L."/>
            <person name="Megy K."/>
            <person name="O'Leary S."/>
            <person name="Pearson M."/>
            <person name="Haas B.J."/>
            <person name="Mauceli E."/>
            <person name="Wortman J.R."/>
            <person name="Lee N.H."/>
            <person name="Guigo R."/>
            <person name="Stanke M."/>
            <person name="Alvarado L."/>
            <person name="Amedeo P."/>
            <person name="Antoine C.H."/>
            <person name="Arensburger P."/>
            <person name="Bidwell S.L."/>
            <person name="Crawford M."/>
            <person name="Camaro F."/>
            <person name="Devon K."/>
            <person name="Engels R."/>
            <person name="Hammond M."/>
            <person name="Howarth C."/>
            <person name="Koehrsen M."/>
            <person name="Lawson D."/>
            <person name="Montgomery P."/>
            <person name="Nene V."/>
            <person name="Nusbaum C."/>
            <person name="Puiu D."/>
            <person name="Romero-Severson J."/>
            <person name="Severson D.W."/>
            <person name="Shumway M."/>
            <person name="Sisk P."/>
            <person name="Stolte C."/>
            <person name="Zeng Q."/>
            <person name="Eisenstadt E."/>
            <person name="Fraser-Liggett C."/>
            <person name="Strausberg R."/>
            <person name="Galagan J."/>
            <person name="Birren B."/>
            <person name="Collins F.H."/>
        </authorList>
    </citation>
    <scope>NUCLEOTIDE SEQUENCE [LARGE SCALE GENOMIC DNA]</scope>
    <source>
        <strain evidence="1">JHB</strain>
    </source>
</reference>
<dbReference type="OrthoDB" id="8191594at2759"/>
<proteinExistence type="predicted"/>
<gene>
    <name evidence="2" type="primary">6040818</name>
    <name evidence="1" type="ORF">CpipJ_CPIJ008562</name>
</gene>
<name>B0WN74_CULQU</name>
<dbReference type="VEuPathDB" id="VectorBase:CQUJHB002962"/>
<dbReference type="HOGENOM" id="CLU_2514876_0_0_1"/>
<accession>B0WN74</accession>
<evidence type="ECO:0000313" key="1">
    <source>
        <dbReference type="EMBL" id="EDS31514.1"/>
    </source>
</evidence>
<evidence type="ECO:0000313" key="2">
    <source>
        <dbReference type="EnsemblMetazoa" id="CPIJ008562-PA"/>
    </source>
</evidence>
<dbReference type="KEGG" id="cqu:CpipJ_CPIJ008562"/>
<protein>
    <recommendedName>
        <fullName evidence="4">N-acetyltransferase domain-containing protein</fullName>
    </recommendedName>
</protein>
<dbReference type="VEuPathDB" id="VectorBase:CPIJ008562"/>
<dbReference type="EnsemblMetazoa" id="CPIJ008562-RA">
    <property type="protein sequence ID" value="CPIJ008562-PA"/>
    <property type="gene ID" value="CPIJ008562"/>
</dbReference>